<comment type="caution">
    <text evidence="1">The sequence shown here is derived from an EMBL/GenBank/DDBJ whole genome shotgun (WGS) entry which is preliminary data.</text>
</comment>
<dbReference type="AlphaFoldDB" id="A0A1C1CJI1"/>
<organism evidence="1 2">
    <name type="scientific">Cladophialophora carrionii</name>
    <dbReference type="NCBI Taxonomy" id="86049"/>
    <lineage>
        <taxon>Eukaryota</taxon>
        <taxon>Fungi</taxon>
        <taxon>Dikarya</taxon>
        <taxon>Ascomycota</taxon>
        <taxon>Pezizomycotina</taxon>
        <taxon>Eurotiomycetes</taxon>
        <taxon>Chaetothyriomycetidae</taxon>
        <taxon>Chaetothyriales</taxon>
        <taxon>Herpotrichiellaceae</taxon>
        <taxon>Cladophialophora</taxon>
    </lineage>
</organism>
<reference evidence="2" key="1">
    <citation type="submission" date="2015-07" db="EMBL/GenBank/DDBJ databases">
        <authorList>
            <person name="Teixeira M.M."/>
            <person name="Souza R.C."/>
            <person name="Almeida L.G."/>
            <person name="Vicente V.A."/>
            <person name="de Hoog S."/>
            <person name="Bocca A.L."/>
            <person name="de Almeida S.R."/>
            <person name="Vasconcelos A.T."/>
            <person name="Felipe M.S."/>
        </authorList>
    </citation>
    <scope>NUCLEOTIDE SEQUENCE [LARGE SCALE GENOMIC DNA]</scope>
    <source>
        <strain evidence="2">KSF</strain>
    </source>
</reference>
<gene>
    <name evidence="1" type="ORF">CLCR_05051</name>
</gene>
<protein>
    <submittedName>
        <fullName evidence="1">Uncharacterized protein</fullName>
    </submittedName>
</protein>
<dbReference type="EMBL" id="LGRB01000011">
    <property type="protein sequence ID" value="OCT48684.1"/>
    <property type="molecule type" value="Genomic_DNA"/>
</dbReference>
<accession>A0A1C1CJI1</accession>
<dbReference type="Proteomes" id="UP000094526">
    <property type="component" value="Unassembled WGS sequence"/>
</dbReference>
<dbReference type="VEuPathDB" id="FungiDB:CLCR_05051"/>
<evidence type="ECO:0000313" key="1">
    <source>
        <dbReference type="EMBL" id="OCT48684.1"/>
    </source>
</evidence>
<keyword evidence="2" id="KW-1185">Reference proteome</keyword>
<sequence>MPPEIRIKIWQFVYPYINCVDKRFYLPCPQNLPPRGTLKPWKNRTKPCLCPCGTNHAGPLKTSKGIRRELQHVLNTAPIVIRHCSLLYLPERYWPRVVEIMVRSHQFPFEIRLDGSVYESSTRSSPLDFAQLPKLKKVAREAISDHDALGMASWDFPVIESDETMLAYTKERLRDPSKDPSPEDNENLASAICTEIEESGTESLRKALQRIIDAIENHNVRFEFPYYLTEGLLKMLGCPMDFKSNARYKARFLFRSDFIWDKDGPRLSSVPDLRREVSPADWSSWMSEGQ</sequence>
<proteinExistence type="predicted"/>
<name>A0A1C1CJI1_9EURO</name>
<evidence type="ECO:0000313" key="2">
    <source>
        <dbReference type="Proteomes" id="UP000094526"/>
    </source>
</evidence>